<sequence length="347" mass="36198">MLRRGRSRAALCALSAFIGLLGVCAPRTSAAAEDELEFTWRAPAGCPGREQVLARIRGLVGANVATSSRVEVVAEVEKKGGYALVITTNRGEDSETKTASSTSCTTIGEAAAIIVAAALVRARAAATVEDTPEPEPRPAEDAVVSTEPSSRTEPMATTRPERIVRPLPAPTPANHLGFSLGAGAILDAGTLPKPTLGAELVVAGTLGLWQAGLTGSIWAQGEQRYATETSARLVYDVVDAGLFGCFSPIGKRIVVGACTEVDATVMKIEARGIRYPGSARILWPTLRVGIMAELAVTRSLVVFGRADAAFAFAVPRVVLTTTSDNVGLHDVSVPSLRMALGVRANVL</sequence>
<name>A0A0K1Q4B4_9BACT</name>
<feature type="region of interest" description="Disordered" evidence="1">
    <location>
        <begin position="126"/>
        <end position="158"/>
    </location>
</feature>
<dbReference type="EMBL" id="CP012333">
    <property type="protein sequence ID" value="AKV00497.1"/>
    <property type="molecule type" value="Genomic_DNA"/>
</dbReference>
<evidence type="ECO:0000256" key="2">
    <source>
        <dbReference type="SAM" id="SignalP"/>
    </source>
</evidence>
<evidence type="ECO:0000256" key="1">
    <source>
        <dbReference type="SAM" id="MobiDB-lite"/>
    </source>
</evidence>
<evidence type="ECO:0000313" key="4">
    <source>
        <dbReference type="Proteomes" id="UP000064967"/>
    </source>
</evidence>
<accession>A0A0K1Q4B4</accession>
<gene>
    <name evidence="3" type="ORF">AKJ09_07160</name>
</gene>
<evidence type="ECO:0000313" key="3">
    <source>
        <dbReference type="EMBL" id="AKV00497.1"/>
    </source>
</evidence>
<dbReference type="AlphaFoldDB" id="A0A0K1Q4B4"/>
<organism evidence="3 4">
    <name type="scientific">Labilithrix luteola</name>
    <dbReference type="NCBI Taxonomy" id="1391654"/>
    <lineage>
        <taxon>Bacteria</taxon>
        <taxon>Pseudomonadati</taxon>
        <taxon>Myxococcota</taxon>
        <taxon>Polyangia</taxon>
        <taxon>Polyangiales</taxon>
        <taxon>Labilitrichaceae</taxon>
        <taxon>Labilithrix</taxon>
    </lineage>
</organism>
<keyword evidence="2" id="KW-0732">Signal</keyword>
<dbReference type="Proteomes" id="UP000064967">
    <property type="component" value="Chromosome"/>
</dbReference>
<dbReference type="KEGG" id="llu:AKJ09_07160"/>
<feature type="chain" id="PRO_5005466794" evidence="2">
    <location>
        <begin position="32"/>
        <end position="347"/>
    </location>
</feature>
<dbReference type="RefSeq" id="WP_146651780.1">
    <property type="nucleotide sequence ID" value="NZ_CP012333.1"/>
</dbReference>
<keyword evidence="4" id="KW-1185">Reference proteome</keyword>
<proteinExistence type="predicted"/>
<protein>
    <submittedName>
        <fullName evidence="3">Uncharacterized protein</fullName>
    </submittedName>
</protein>
<feature type="signal peptide" evidence="2">
    <location>
        <begin position="1"/>
        <end position="31"/>
    </location>
</feature>
<dbReference type="STRING" id="1391654.AKJ09_07160"/>
<reference evidence="3 4" key="1">
    <citation type="submission" date="2015-08" db="EMBL/GenBank/DDBJ databases">
        <authorList>
            <person name="Babu N.S."/>
            <person name="Beckwith C.J."/>
            <person name="Beseler K.G."/>
            <person name="Brison A."/>
            <person name="Carone J.V."/>
            <person name="Caskin T.P."/>
            <person name="Diamond M."/>
            <person name="Durham M.E."/>
            <person name="Foxe J.M."/>
            <person name="Go M."/>
            <person name="Henderson B.A."/>
            <person name="Jones I.B."/>
            <person name="McGettigan J.A."/>
            <person name="Micheletti S.J."/>
            <person name="Nasrallah M.E."/>
            <person name="Ortiz D."/>
            <person name="Piller C.R."/>
            <person name="Privatt S.R."/>
            <person name="Schneider S.L."/>
            <person name="Sharp S."/>
            <person name="Smith T.C."/>
            <person name="Stanton J.D."/>
            <person name="Ullery H.E."/>
            <person name="Wilson R.J."/>
            <person name="Serrano M.G."/>
            <person name="Buck G."/>
            <person name="Lee V."/>
            <person name="Wang Y."/>
            <person name="Carvalho R."/>
            <person name="Voegtly L."/>
            <person name="Shi R."/>
            <person name="Duckworth R."/>
            <person name="Johnson A."/>
            <person name="Loviza R."/>
            <person name="Walstead R."/>
            <person name="Shah Z."/>
            <person name="Kiflezghi M."/>
            <person name="Wade K."/>
            <person name="Ball S.L."/>
            <person name="Bradley K.W."/>
            <person name="Asai D.J."/>
            <person name="Bowman C.A."/>
            <person name="Russell D.A."/>
            <person name="Pope W.H."/>
            <person name="Jacobs-Sera D."/>
            <person name="Hendrix R.W."/>
            <person name="Hatfull G.F."/>
        </authorList>
    </citation>
    <scope>NUCLEOTIDE SEQUENCE [LARGE SCALE GENOMIC DNA]</scope>
    <source>
        <strain evidence="3 4">DSM 27648</strain>
    </source>
</reference>